<evidence type="ECO:0000256" key="2">
    <source>
        <dbReference type="ARBA" id="ARBA00023015"/>
    </source>
</evidence>
<dbReference type="GO" id="GO:0006352">
    <property type="term" value="P:DNA-templated transcription initiation"/>
    <property type="evidence" value="ECO:0007669"/>
    <property type="project" value="InterPro"/>
</dbReference>
<dbReference type="NCBIfam" id="TIGR02937">
    <property type="entry name" value="sigma70-ECF"/>
    <property type="match status" value="1"/>
</dbReference>
<keyword evidence="4" id="KW-0238">DNA-binding</keyword>
<evidence type="ECO:0000313" key="8">
    <source>
        <dbReference type="EMBL" id="KAA6302128.1"/>
    </source>
</evidence>
<dbReference type="Gene3D" id="1.10.10.10">
    <property type="entry name" value="Winged helix-like DNA-binding domain superfamily/Winged helix DNA-binding domain"/>
    <property type="match status" value="1"/>
</dbReference>
<protein>
    <submittedName>
        <fullName evidence="8">ECF RNA polymerase sigma factor SigE</fullName>
    </submittedName>
</protein>
<dbReference type="PANTHER" id="PTHR43133">
    <property type="entry name" value="RNA POLYMERASE ECF-TYPE SIGMA FACTO"/>
    <property type="match status" value="1"/>
</dbReference>
<gene>
    <name evidence="8" type="ORF">EZS26_001729</name>
</gene>
<dbReference type="AlphaFoldDB" id="A0A5M8P163"/>
<evidence type="ECO:0000256" key="5">
    <source>
        <dbReference type="ARBA" id="ARBA00023163"/>
    </source>
</evidence>
<keyword evidence="5" id="KW-0804">Transcription</keyword>
<dbReference type="InterPro" id="IPR039425">
    <property type="entry name" value="RNA_pol_sigma-70-like"/>
</dbReference>
<dbReference type="InterPro" id="IPR013249">
    <property type="entry name" value="RNA_pol_sigma70_r4_t2"/>
</dbReference>
<keyword evidence="3" id="KW-0731">Sigma factor</keyword>
<evidence type="ECO:0000256" key="1">
    <source>
        <dbReference type="ARBA" id="ARBA00010641"/>
    </source>
</evidence>
<dbReference type="CDD" id="cd06171">
    <property type="entry name" value="Sigma70_r4"/>
    <property type="match status" value="1"/>
</dbReference>
<dbReference type="InterPro" id="IPR013325">
    <property type="entry name" value="RNA_pol_sigma_r2"/>
</dbReference>
<proteinExistence type="inferred from homology"/>
<organism evidence="8 9">
    <name type="scientific">Candidatus Ordinivivax streblomastigis</name>
    <dbReference type="NCBI Taxonomy" id="2540710"/>
    <lineage>
        <taxon>Bacteria</taxon>
        <taxon>Pseudomonadati</taxon>
        <taxon>Bacteroidota</taxon>
        <taxon>Bacteroidia</taxon>
        <taxon>Bacteroidales</taxon>
        <taxon>Candidatus Ordinivivax</taxon>
    </lineage>
</organism>
<dbReference type="Proteomes" id="UP000324575">
    <property type="component" value="Unassembled WGS sequence"/>
</dbReference>
<name>A0A5M8P163_9BACT</name>
<comment type="caution">
    <text evidence="8">The sequence shown here is derived from an EMBL/GenBank/DDBJ whole genome shotgun (WGS) entry which is preliminary data.</text>
</comment>
<feature type="domain" description="RNA polymerase sigma-70 region 2" evidence="6">
    <location>
        <begin position="15"/>
        <end position="71"/>
    </location>
</feature>
<dbReference type="EMBL" id="SNRX01000010">
    <property type="protein sequence ID" value="KAA6302128.1"/>
    <property type="molecule type" value="Genomic_DNA"/>
</dbReference>
<dbReference type="InterPro" id="IPR007627">
    <property type="entry name" value="RNA_pol_sigma70_r2"/>
</dbReference>
<dbReference type="Pfam" id="PF04542">
    <property type="entry name" value="Sigma70_r2"/>
    <property type="match status" value="1"/>
</dbReference>
<dbReference type="SUPFAM" id="SSF88946">
    <property type="entry name" value="Sigma2 domain of RNA polymerase sigma factors"/>
    <property type="match status" value="1"/>
</dbReference>
<evidence type="ECO:0000313" key="9">
    <source>
        <dbReference type="Proteomes" id="UP000324575"/>
    </source>
</evidence>
<evidence type="ECO:0000259" key="6">
    <source>
        <dbReference type="Pfam" id="PF04542"/>
    </source>
</evidence>
<keyword evidence="2" id="KW-0805">Transcription regulation</keyword>
<accession>A0A5M8P163</accession>
<dbReference type="GO" id="GO:0016987">
    <property type="term" value="F:sigma factor activity"/>
    <property type="evidence" value="ECO:0007669"/>
    <property type="project" value="UniProtKB-KW"/>
</dbReference>
<dbReference type="InterPro" id="IPR013324">
    <property type="entry name" value="RNA_pol_sigma_r3/r4-like"/>
</dbReference>
<dbReference type="GO" id="GO:0003677">
    <property type="term" value="F:DNA binding"/>
    <property type="evidence" value="ECO:0007669"/>
    <property type="project" value="UniProtKB-KW"/>
</dbReference>
<dbReference type="SUPFAM" id="SSF88659">
    <property type="entry name" value="Sigma3 and sigma4 domains of RNA polymerase sigma factors"/>
    <property type="match status" value="1"/>
</dbReference>
<reference evidence="8 9" key="1">
    <citation type="submission" date="2019-03" db="EMBL/GenBank/DDBJ databases">
        <title>Single cell metagenomics reveals metabolic interactions within the superorganism composed of flagellate Streblomastix strix and complex community of Bacteroidetes bacteria on its surface.</title>
        <authorList>
            <person name="Treitli S.C."/>
            <person name="Kolisko M."/>
            <person name="Husnik F."/>
            <person name="Keeling P."/>
            <person name="Hampl V."/>
        </authorList>
    </citation>
    <scope>NUCLEOTIDE SEQUENCE [LARGE SCALE GENOMIC DNA]</scope>
    <source>
        <strain evidence="8">St1</strain>
    </source>
</reference>
<dbReference type="PANTHER" id="PTHR43133:SF8">
    <property type="entry name" value="RNA POLYMERASE SIGMA FACTOR HI_1459-RELATED"/>
    <property type="match status" value="1"/>
</dbReference>
<evidence type="ECO:0000259" key="7">
    <source>
        <dbReference type="Pfam" id="PF08281"/>
    </source>
</evidence>
<evidence type="ECO:0000256" key="4">
    <source>
        <dbReference type="ARBA" id="ARBA00023125"/>
    </source>
</evidence>
<dbReference type="Gene3D" id="1.10.1740.10">
    <property type="match status" value="1"/>
</dbReference>
<dbReference type="Pfam" id="PF08281">
    <property type="entry name" value="Sigma70_r4_2"/>
    <property type="match status" value="1"/>
</dbReference>
<evidence type="ECO:0000256" key="3">
    <source>
        <dbReference type="ARBA" id="ARBA00023082"/>
    </source>
</evidence>
<feature type="domain" description="RNA polymerase sigma factor 70 region 4 type 2" evidence="7">
    <location>
        <begin position="105"/>
        <end position="157"/>
    </location>
</feature>
<comment type="similarity">
    <text evidence="1">Belongs to the sigma-70 factor family. ECF subfamily.</text>
</comment>
<dbReference type="InterPro" id="IPR036388">
    <property type="entry name" value="WH-like_DNA-bd_sf"/>
</dbReference>
<sequence length="163" mass="19701">MKQDKFNKKIWPMADKLFRLALSITGNRQDAEDVLQDTLFKVWKKHEEWKAIDNLEAYCYRSARNIALDKLALKENQQEAWDEDYDLPEIKSNAQEQLEEEEQRLRLEEAIRRLPEKQRTVFQLREVEELTYKQIAESLNISEEQVKINLFRARQKLRTFLEE</sequence>
<dbReference type="InterPro" id="IPR014284">
    <property type="entry name" value="RNA_pol_sigma-70_dom"/>
</dbReference>